<feature type="domain" description="Peptidase M60" evidence="2">
    <location>
        <begin position="277"/>
        <end position="570"/>
    </location>
</feature>
<dbReference type="Pfam" id="PF13402">
    <property type="entry name" value="Peptidase_M60"/>
    <property type="match status" value="1"/>
</dbReference>
<dbReference type="SMART" id="SM01276">
    <property type="entry name" value="M60-like"/>
    <property type="match status" value="1"/>
</dbReference>
<sequence length="638" mass="67629">MTSRILTRAGARRCAAGALTLSLGATLLVAGGQTAMAAEPSHAVSTAAASATATTDAVSVSVDADGTVRYRMTEALFRSAQRVMLRVGGGYAGETYKGVAYYSRVSIADGVATVTATRKAAFGQRVEVQRVAGRPGGGYNASTASTVASTVMYGAAPTLQVVGGRTLKVTMPRALFESAHKVRVTVDGGYVGSTVKGVSYYMGHRRQGDTVALQRTLKYAPDETLEMTVDGTVIAHVDLAGPGPQLTVEKASSSLTVIPRGDAEADRKRENRWFRHSVLEPAGRYVTAGQKITVTPAEGASGLKVAIGQYGPHTGINGGASKALSYVSVPGDRPLTITAPIDGLVSLVNTSAAATRVSVSGGVAVPSFVLGETTEAQFKSDLAAFPESPLTVVEGRRLVAAFQRRFLVPRLAGVTVGRVQSWDDAVARIDRTYGLSVSETGLNRKSLARVFMANPDTGAGGASATQDHVTFQVNGGVANQVLTQAIDNQWGLWHEIGHTYQTPQYRWSGMTEVTVNIASHSVLEGFGVSGPPSHQPEVDEFMALPEEQRDFNTAKKIQLRMFEQLFDQYGIGFYAKLSRLYRERVDAGTLKVSGTVAMQQYFMVTAGEASGHNLTAFFSKWGLKPDAETKAALAKYPN</sequence>
<feature type="signal peptide" evidence="1">
    <location>
        <begin position="1"/>
        <end position="37"/>
    </location>
</feature>
<dbReference type="Gene3D" id="1.10.390.30">
    <property type="entry name" value="Peptidase M60, enhancin-like domain 3"/>
    <property type="match status" value="1"/>
</dbReference>
<feature type="chain" id="PRO_5002066044" description="Peptidase M60 domain-containing protein" evidence="1">
    <location>
        <begin position="38"/>
        <end position="638"/>
    </location>
</feature>
<evidence type="ECO:0000259" key="2">
    <source>
        <dbReference type="PROSITE" id="PS51723"/>
    </source>
</evidence>
<dbReference type="AlphaFoldDB" id="A0A0B2A848"/>
<gene>
    <name evidence="3" type="ORF">LK09_09715</name>
</gene>
<organism evidence="3 4">
    <name type="scientific">Microbacterium mangrovi</name>
    <dbReference type="NCBI Taxonomy" id="1348253"/>
    <lineage>
        <taxon>Bacteria</taxon>
        <taxon>Bacillati</taxon>
        <taxon>Actinomycetota</taxon>
        <taxon>Actinomycetes</taxon>
        <taxon>Micrococcales</taxon>
        <taxon>Microbacteriaceae</taxon>
        <taxon>Microbacterium</taxon>
    </lineage>
</organism>
<dbReference type="OrthoDB" id="3177623at2"/>
<keyword evidence="1" id="KW-0732">Signal</keyword>
<dbReference type="Gene3D" id="2.60.120.1250">
    <property type="entry name" value="Peptidase M60, enhancin-like domain 1"/>
    <property type="match status" value="1"/>
</dbReference>
<dbReference type="PROSITE" id="PS51723">
    <property type="entry name" value="PEPTIDASE_M60"/>
    <property type="match status" value="1"/>
</dbReference>
<accession>A0A0B2A848</accession>
<dbReference type="EMBL" id="JTDK01000008">
    <property type="protein sequence ID" value="KHK97771.1"/>
    <property type="molecule type" value="Genomic_DNA"/>
</dbReference>
<name>A0A0B2A848_9MICO</name>
<protein>
    <recommendedName>
        <fullName evidence="2">Peptidase M60 domain-containing protein</fullName>
    </recommendedName>
</protein>
<dbReference type="STRING" id="1348253.LK09_09715"/>
<evidence type="ECO:0000313" key="3">
    <source>
        <dbReference type="EMBL" id="KHK97771.1"/>
    </source>
</evidence>
<dbReference type="Proteomes" id="UP000031030">
    <property type="component" value="Unassembled WGS sequence"/>
</dbReference>
<dbReference type="InterPro" id="IPR031161">
    <property type="entry name" value="Peptidase_M60_dom"/>
</dbReference>
<comment type="caution">
    <text evidence="3">The sequence shown here is derived from an EMBL/GenBank/DDBJ whole genome shotgun (WGS) entry which is preliminary data.</text>
</comment>
<evidence type="ECO:0000256" key="1">
    <source>
        <dbReference type="SAM" id="SignalP"/>
    </source>
</evidence>
<keyword evidence="4" id="KW-1185">Reference proteome</keyword>
<proteinExistence type="predicted"/>
<dbReference type="Gene3D" id="3.40.390.80">
    <property type="entry name" value="Peptidase M60, enhancin-like domain 2"/>
    <property type="match status" value="1"/>
</dbReference>
<dbReference type="InterPro" id="IPR042279">
    <property type="entry name" value="Pep_M60_3"/>
</dbReference>
<reference evidence="3 4" key="1">
    <citation type="submission" date="2014-11" db="EMBL/GenBank/DDBJ databases">
        <title>Genome sequence of Microbacterium mangrovi MUSC 115(T).</title>
        <authorList>
            <person name="Lee L.-H."/>
        </authorList>
    </citation>
    <scope>NUCLEOTIDE SEQUENCE [LARGE SCALE GENOMIC DNA]</scope>
    <source>
        <strain evidence="3 4">MUSC 115</strain>
    </source>
</reference>
<dbReference type="RefSeq" id="WP_039398741.1">
    <property type="nucleotide sequence ID" value="NZ_JTDK01000008.1"/>
</dbReference>
<evidence type="ECO:0000313" key="4">
    <source>
        <dbReference type="Proteomes" id="UP000031030"/>
    </source>
</evidence>